<evidence type="ECO:0000259" key="7">
    <source>
        <dbReference type="Pfam" id="PF11710"/>
    </source>
</evidence>
<feature type="region of interest" description="Disordered" evidence="5">
    <location>
        <begin position="362"/>
        <end position="398"/>
    </location>
</feature>
<dbReference type="SUPFAM" id="SSF81321">
    <property type="entry name" value="Family A G protein-coupled receptor-like"/>
    <property type="match status" value="1"/>
</dbReference>
<dbReference type="HOGENOM" id="CLU_017709_1_0_1"/>
<feature type="transmembrane region" description="Helical" evidence="6">
    <location>
        <begin position="119"/>
        <end position="141"/>
    </location>
</feature>
<accession>A0A072NZZ4</accession>
<comment type="caution">
    <text evidence="9">The sequence shown here is derived from an EMBL/GenBank/DDBJ whole genome shotgun (WGS) entry which is preliminary data.</text>
</comment>
<protein>
    <recommendedName>
        <fullName evidence="11">G-protein coupled receptors family 1 profile domain-containing protein</fullName>
    </recommendedName>
</protein>
<feature type="compositionally biased region" description="Polar residues" evidence="5">
    <location>
        <begin position="370"/>
        <end position="393"/>
    </location>
</feature>
<evidence type="ECO:0000256" key="3">
    <source>
        <dbReference type="ARBA" id="ARBA00022989"/>
    </source>
</evidence>
<organism evidence="9 10">
    <name type="scientific">Exophiala aquamarina CBS 119918</name>
    <dbReference type="NCBI Taxonomy" id="1182545"/>
    <lineage>
        <taxon>Eukaryota</taxon>
        <taxon>Fungi</taxon>
        <taxon>Dikarya</taxon>
        <taxon>Ascomycota</taxon>
        <taxon>Pezizomycotina</taxon>
        <taxon>Eurotiomycetes</taxon>
        <taxon>Chaetothyriomycetidae</taxon>
        <taxon>Chaetothyriales</taxon>
        <taxon>Herpotrichiellaceae</taxon>
        <taxon>Exophiala</taxon>
    </lineage>
</organism>
<dbReference type="OrthoDB" id="100006at2759"/>
<evidence type="ECO:0000256" key="5">
    <source>
        <dbReference type="SAM" id="MobiDB-lite"/>
    </source>
</evidence>
<dbReference type="Pfam" id="PF11710">
    <property type="entry name" value="Git3"/>
    <property type="match status" value="1"/>
</dbReference>
<dbReference type="Pfam" id="PF11970">
    <property type="entry name" value="GPR_Gpa2_C"/>
    <property type="match status" value="1"/>
</dbReference>
<dbReference type="EMBL" id="AMGV01000015">
    <property type="protein sequence ID" value="KEF52997.1"/>
    <property type="molecule type" value="Genomic_DNA"/>
</dbReference>
<dbReference type="STRING" id="1182545.A0A072NZZ4"/>
<dbReference type="GO" id="GO:0007189">
    <property type="term" value="P:adenylate cyclase-activating G protein-coupled receptor signaling pathway"/>
    <property type="evidence" value="ECO:0007669"/>
    <property type="project" value="TreeGrafter"/>
</dbReference>
<feature type="region of interest" description="Disordered" evidence="5">
    <location>
        <begin position="256"/>
        <end position="343"/>
    </location>
</feature>
<dbReference type="Gene3D" id="1.20.1070.10">
    <property type="entry name" value="Rhodopsin 7-helix transmembrane proteins"/>
    <property type="match status" value="1"/>
</dbReference>
<dbReference type="GeneID" id="25285806"/>
<dbReference type="InterPro" id="IPR022596">
    <property type="entry name" value="GPR1/2/3_C"/>
</dbReference>
<dbReference type="Proteomes" id="UP000027920">
    <property type="component" value="Unassembled WGS sequence"/>
</dbReference>
<dbReference type="AlphaFoldDB" id="A0A072NZZ4"/>
<evidence type="ECO:0000256" key="2">
    <source>
        <dbReference type="ARBA" id="ARBA00022692"/>
    </source>
</evidence>
<name>A0A072NZZ4_9EURO</name>
<proteinExistence type="predicted"/>
<feature type="compositionally biased region" description="Polar residues" evidence="5">
    <location>
        <begin position="566"/>
        <end position="588"/>
    </location>
</feature>
<feature type="domain" description="Glucose receptor Git3-like N-terminal" evidence="7">
    <location>
        <begin position="46"/>
        <end position="233"/>
    </location>
</feature>
<dbReference type="InterPro" id="IPR023041">
    <property type="entry name" value="Glucose_rcpt_Git3-like_N"/>
</dbReference>
<dbReference type="GO" id="GO:0004930">
    <property type="term" value="F:G protein-coupled receptor activity"/>
    <property type="evidence" value="ECO:0007669"/>
    <property type="project" value="TreeGrafter"/>
</dbReference>
<feature type="transmembrane region" description="Helical" evidence="6">
    <location>
        <begin position="161"/>
        <end position="179"/>
    </location>
</feature>
<sequence>MPTSPDLIVVNAKPKELHPIEDFLSSAADFEHRAGGSFSDPQNLAIHVTALVGASLSFVIVLIALRWFLLMRRSFRHQLVMFLIISDTAKALWYFVFSVVIFAKGLVSTPSEFCQASGFLLQFSIEACDMAIFIIALHSILYIKHPTSRMGEGGLYPYRKWICFLWLGPPLLSASLAFVNESTAYVTAGTFCFLPKRPFWYRLALSWVPRYLIISMILGMYIWIYVYIHFKFRGFENFAMTDSSDRSRWDSRLASPPLNESQNLSKQAEGNSSVPTLLSAPEISSLPDSGAQKEASTDQQSDSQTLRPWDKMTFATTRRLSGATASQPSLDESSGMTSRFSSAWSGETQLPAVPWSVMDATMHSSHDTGQKSSASPAGTSGDTDELQSASPEQVGQRITVGDGLTDQLKQTRAAIRKQLRYLFIYPLVHIIMWSFPFASHALTYSHYYVMHPIFWLAVVQTAMLSLQAGVDGILFSWMERPWRRVDGNSKLSIPFLKRQSKALLERHCPEKNSPSRPTPIAMQTAPVKRNLNCNFSATNKVEEPGEANAKKSANKDEKFREADFIHSNTGADTNGNGSQHYRSYTSTSSKVVPCVNEHDC</sequence>
<evidence type="ECO:0008006" key="11">
    <source>
        <dbReference type="Google" id="ProtNLM"/>
    </source>
</evidence>
<comment type="subcellular location">
    <subcellularLocation>
        <location evidence="1">Membrane</location>
        <topology evidence="1">Multi-pass membrane protein</topology>
    </subcellularLocation>
</comment>
<reference evidence="9 10" key="1">
    <citation type="submission" date="2013-03" db="EMBL/GenBank/DDBJ databases">
        <title>The Genome Sequence of Exophiala aquamarina CBS 119918.</title>
        <authorList>
            <consortium name="The Broad Institute Genomics Platform"/>
            <person name="Cuomo C."/>
            <person name="de Hoog S."/>
            <person name="Gorbushina A."/>
            <person name="Walker B."/>
            <person name="Young S.K."/>
            <person name="Zeng Q."/>
            <person name="Gargeya S."/>
            <person name="Fitzgerald M."/>
            <person name="Haas B."/>
            <person name="Abouelleil A."/>
            <person name="Allen A.W."/>
            <person name="Alvarado L."/>
            <person name="Arachchi H.M."/>
            <person name="Berlin A.M."/>
            <person name="Chapman S.B."/>
            <person name="Gainer-Dewar J."/>
            <person name="Goldberg J."/>
            <person name="Griggs A."/>
            <person name="Gujja S."/>
            <person name="Hansen M."/>
            <person name="Howarth C."/>
            <person name="Imamovic A."/>
            <person name="Ireland A."/>
            <person name="Larimer J."/>
            <person name="McCowan C."/>
            <person name="Murphy C."/>
            <person name="Pearson M."/>
            <person name="Poon T.W."/>
            <person name="Priest M."/>
            <person name="Roberts A."/>
            <person name="Saif S."/>
            <person name="Shea T."/>
            <person name="Sisk P."/>
            <person name="Sykes S."/>
            <person name="Wortman J."/>
            <person name="Nusbaum C."/>
            <person name="Birren B."/>
        </authorList>
    </citation>
    <scope>NUCLEOTIDE SEQUENCE [LARGE SCALE GENOMIC DNA]</scope>
    <source>
        <strain evidence="9 10">CBS 119918</strain>
    </source>
</reference>
<feature type="transmembrane region" description="Helical" evidence="6">
    <location>
        <begin position="422"/>
        <end position="441"/>
    </location>
</feature>
<feature type="transmembrane region" description="Helical" evidence="6">
    <location>
        <begin position="453"/>
        <end position="475"/>
    </location>
</feature>
<feature type="transmembrane region" description="Helical" evidence="6">
    <location>
        <begin position="91"/>
        <end position="107"/>
    </location>
</feature>
<dbReference type="CDD" id="cd00637">
    <property type="entry name" value="7tm_classA_rhodopsin-like"/>
    <property type="match status" value="1"/>
</dbReference>
<evidence type="ECO:0000256" key="6">
    <source>
        <dbReference type="SAM" id="Phobius"/>
    </source>
</evidence>
<feature type="domain" description="G protein-coupled receptor GPR1/2/3 C-terminal" evidence="8">
    <location>
        <begin position="409"/>
        <end position="483"/>
    </location>
</feature>
<dbReference type="GO" id="GO:0005886">
    <property type="term" value="C:plasma membrane"/>
    <property type="evidence" value="ECO:0007669"/>
    <property type="project" value="TreeGrafter"/>
</dbReference>
<evidence type="ECO:0000313" key="9">
    <source>
        <dbReference type="EMBL" id="KEF52997.1"/>
    </source>
</evidence>
<keyword evidence="3 6" id="KW-1133">Transmembrane helix</keyword>
<feature type="transmembrane region" description="Helical" evidence="6">
    <location>
        <begin position="199"/>
        <end position="228"/>
    </location>
</feature>
<evidence type="ECO:0000256" key="1">
    <source>
        <dbReference type="ARBA" id="ARBA00004141"/>
    </source>
</evidence>
<keyword evidence="2 6" id="KW-0812">Transmembrane</keyword>
<dbReference type="VEuPathDB" id="FungiDB:A1O9_10905"/>
<evidence type="ECO:0000259" key="8">
    <source>
        <dbReference type="Pfam" id="PF11970"/>
    </source>
</evidence>
<feature type="compositionally biased region" description="Polar residues" evidence="5">
    <location>
        <begin position="314"/>
        <end position="343"/>
    </location>
</feature>
<dbReference type="RefSeq" id="XP_013255587.1">
    <property type="nucleotide sequence ID" value="XM_013400133.1"/>
</dbReference>
<feature type="compositionally biased region" description="Polar residues" evidence="5">
    <location>
        <begin position="258"/>
        <end position="276"/>
    </location>
</feature>
<feature type="compositionally biased region" description="Polar residues" evidence="5">
    <location>
        <begin position="297"/>
        <end position="306"/>
    </location>
</feature>
<gene>
    <name evidence="9" type="ORF">A1O9_10905</name>
</gene>
<dbReference type="PANTHER" id="PTHR23112:SF37">
    <property type="entry name" value="G PROTEIN-COUPLED RECEPTOR GPR1"/>
    <property type="match status" value="1"/>
</dbReference>
<feature type="transmembrane region" description="Helical" evidence="6">
    <location>
        <begin position="44"/>
        <end position="70"/>
    </location>
</feature>
<feature type="region of interest" description="Disordered" evidence="5">
    <location>
        <begin position="565"/>
        <end position="588"/>
    </location>
</feature>
<evidence type="ECO:0000313" key="10">
    <source>
        <dbReference type="Proteomes" id="UP000027920"/>
    </source>
</evidence>
<keyword evidence="10" id="KW-1185">Reference proteome</keyword>
<evidence type="ECO:0000256" key="4">
    <source>
        <dbReference type="ARBA" id="ARBA00023136"/>
    </source>
</evidence>
<dbReference type="PANTHER" id="PTHR23112">
    <property type="entry name" value="G PROTEIN-COUPLED RECEPTOR 157-RELATED"/>
    <property type="match status" value="1"/>
</dbReference>
<keyword evidence="4 6" id="KW-0472">Membrane</keyword>